<dbReference type="GeneID" id="35405337"/>
<dbReference type="Proteomes" id="UP000016800">
    <property type="component" value="Chromosome XI"/>
</dbReference>
<gene>
    <name evidence="1" type="ORF">FFUJ_11877</name>
</gene>
<evidence type="ECO:0000313" key="1">
    <source>
        <dbReference type="EMBL" id="CCT76097.1"/>
    </source>
</evidence>
<dbReference type="HOGENOM" id="CLU_042539_0_0_1"/>
<dbReference type="EMBL" id="HF679033">
    <property type="protein sequence ID" value="CCT76097.1"/>
    <property type="molecule type" value="Genomic_DNA"/>
</dbReference>
<name>S0EN67_GIBF5</name>
<dbReference type="VEuPathDB" id="FungiDB:FFUJ_11877"/>
<organism evidence="1 2">
    <name type="scientific">Gibberella fujikuroi (strain CBS 195.34 / IMI 58289 / NRRL A-6831)</name>
    <name type="common">Bakanae and foot rot disease fungus</name>
    <name type="synonym">Fusarium fujikuroi</name>
    <dbReference type="NCBI Taxonomy" id="1279085"/>
    <lineage>
        <taxon>Eukaryota</taxon>
        <taxon>Fungi</taxon>
        <taxon>Dikarya</taxon>
        <taxon>Ascomycota</taxon>
        <taxon>Pezizomycotina</taxon>
        <taxon>Sordariomycetes</taxon>
        <taxon>Hypocreomycetidae</taxon>
        <taxon>Hypocreales</taxon>
        <taxon>Nectriaceae</taxon>
        <taxon>Fusarium</taxon>
        <taxon>Fusarium fujikuroi species complex</taxon>
    </lineage>
</organism>
<proteinExistence type="predicted"/>
<evidence type="ECO:0000313" key="2">
    <source>
        <dbReference type="Proteomes" id="UP000016800"/>
    </source>
</evidence>
<dbReference type="AlphaFoldDB" id="S0EN67"/>
<accession>S0EN67</accession>
<sequence>MAVEEPPNRGFTLYLRPVLSALSRQILTTLENHPWTYETTSEGKITVVYAEPAQDLCALSRVSHRLRDVAQPVLYHEFPNFEHRERRLEPFLDTVTFRTDLARAVKVMAWNSNLANDLDIVRAQTGYHQGLKALGIDENQLWPDDECDMFLSPSALKVYGVNSIKLRELLATDLPHVILDVAPDLNHLVIGHFNPRNIYSPGSSKKPRTIGYLMSEQDFKLEEASPYRLDTRDLEKILTSRGQPLRRFRFETSRIKTKVDVPRISFSYLDNFCTTLESLHLEYDVDARLFGSTIRSLKKFTSLKEIFITANLIYSIREDDDPTRDAKSLVNFLPDQIEIFTEIDWTAPPFEHQPLARGFDGLLDAMIQGSFPKLRRVRLERYIVK</sequence>
<reference evidence="2" key="1">
    <citation type="journal article" date="2013" name="PLoS Pathog.">
        <title>Deciphering the cryptic genome: genome-wide analyses of the rice pathogen Fusarium fujikuroi reveal complex regulation of secondary metabolism and novel metabolites.</title>
        <authorList>
            <person name="Wiemann P."/>
            <person name="Sieber C.M."/>
            <person name="von Bargen K.W."/>
            <person name="Studt L."/>
            <person name="Niehaus E.M."/>
            <person name="Espino J.J."/>
            <person name="Huss K."/>
            <person name="Michielse C.B."/>
            <person name="Albermann S."/>
            <person name="Wagner D."/>
            <person name="Bergner S.V."/>
            <person name="Connolly L.R."/>
            <person name="Fischer A."/>
            <person name="Reuter G."/>
            <person name="Kleigrewe K."/>
            <person name="Bald T."/>
            <person name="Wingfield B.D."/>
            <person name="Ophir R."/>
            <person name="Freeman S."/>
            <person name="Hippler M."/>
            <person name="Smith K.M."/>
            <person name="Brown D.W."/>
            <person name="Proctor R.H."/>
            <person name="Munsterkotter M."/>
            <person name="Freitag M."/>
            <person name="Humpf H.U."/>
            <person name="Guldener U."/>
            <person name="Tudzynski B."/>
        </authorList>
    </citation>
    <scope>NUCLEOTIDE SEQUENCE [LARGE SCALE GENOMIC DNA]</scope>
    <source>
        <strain evidence="2">CBS 195.34 / IMI 58289 / NRRL A-6831</strain>
    </source>
</reference>
<protein>
    <submittedName>
        <fullName evidence="1">Uncharacterized protein</fullName>
    </submittedName>
</protein>
<dbReference type="RefSeq" id="XP_023438143.1">
    <property type="nucleotide sequence ID" value="XM_023570824.1"/>
</dbReference>
<keyword evidence="2" id="KW-1185">Reference proteome</keyword>